<evidence type="ECO:0000256" key="1">
    <source>
        <dbReference type="ARBA" id="ARBA00023015"/>
    </source>
</evidence>
<organism evidence="5 6">
    <name type="scientific">Undibacterium pigrum</name>
    <dbReference type="NCBI Taxonomy" id="401470"/>
    <lineage>
        <taxon>Bacteria</taxon>
        <taxon>Pseudomonadati</taxon>
        <taxon>Pseudomonadota</taxon>
        <taxon>Betaproteobacteria</taxon>
        <taxon>Burkholderiales</taxon>
        <taxon>Oxalobacteraceae</taxon>
        <taxon>Undibacterium</taxon>
    </lineage>
</organism>
<dbReference type="GO" id="GO:0043565">
    <property type="term" value="F:sequence-specific DNA binding"/>
    <property type="evidence" value="ECO:0007669"/>
    <property type="project" value="InterPro"/>
</dbReference>
<dbReference type="RefSeq" id="WP_110254906.1">
    <property type="nucleotide sequence ID" value="NZ_QJKB01000002.1"/>
</dbReference>
<feature type="domain" description="HTH asnC-type" evidence="4">
    <location>
        <begin position="3"/>
        <end position="64"/>
    </location>
</feature>
<keyword evidence="3" id="KW-0804">Transcription</keyword>
<evidence type="ECO:0000313" key="6">
    <source>
        <dbReference type="Proteomes" id="UP000247792"/>
    </source>
</evidence>
<keyword evidence="2" id="KW-0238">DNA-binding</keyword>
<dbReference type="GO" id="GO:0043200">
    <property type="term" value="P:response to amino acid"/>
    <property type="evidence" value="ECO:0007669"/>
    <property type="project" value="TreeGrafter"/>
</dbReference>
<gene>
    <name evidence="5" type="ORF">DFR42_102712</name>
</gene>
<dbReference type="PROSITE" id="PS50956">
    <property type="entry name" value="HTH_ASNC_2"/>
    <property type="match status" value="1"/>
</dbReference>
<dbReference type="Pfam" id="PF13404">
    <property type="entry name" value="HTH_AsnC-type"/>
    <property type="match status" value="1"/>
</dbReference>
<dbReference type="SUPFAM" id="SSF46785">
    <property type="entry name" value="Winged helix' DNA-binding domain"/>
    <property type="match status" value="1"/>
</dbReference>
<dbReference type="EMBL" id="QJKB01000002">
    <property type="protein sequence ID" value="PXX45484.1"/>
    <property type="molecule type" value="Genomic_DNA"/>
</dbReference>
<evidence type="ECO:0000256" key="3">
    <source>
        <dbReference type="ARBA" id="ARBA00023163"/>
    </source>
</evidence>
<dbReference type="Pfam" id="PF01037">
    <property type="entry name" value="AsnC_trans_reg"/>
    <property type="match status" value="1"/>
</dbReference>
<dbReference type="InterPro" id="IPR011008">
    <property type="entry name" value="Dimeric_a/b-barrel"/>
</dbReference>
<evidence type="ECO:0000313" key="5">
    <source>
        <dbReference type="EMBL" id="PXX45484.1"/>
    </source>
</evidence>
<dbReference type="InterPro" id="IPR011991">
    <property type="entry name" value="ArsR-like_HTH"/>
</dbReference>
<dbReference type="GO" id="GO:0005829">
    <property type="term" value="C:cytosol"/>
    <property type="evidence" value="ECO:0007669"/>
    <property type="project" value="TreeGrafter"/>
</dbReference>
<dbReference type="InterPro" id="IPR036388">
    <property type="entry name" value="WH-like_DNA-bd_sf"/>
</dbReference>
<dbReference type="Gene3D" id="3.30.70.920">
    <property type="match status" value="1"/>
</dbReference>
<sequence>MILDGFDLAILRYLQKNIRHSAELIGADIGLSATAVQRRIRKLRDEGVIRAEVAIVSPQAVGYPLTVMVEVAFKKGLGDIIDNFKQDMQALTEVQQCFYLAGEFDFMLIVQTTDMAAYERFTRAVLFINENILKFRTTVVMDTVKQSYSLPI</sequence>
<dbReference type="CDD" id="cd00090">
    <property type="entry name" value="HTH_ARSR"/>
    <property type="match status" value="1"/>
</dbReference>
<dbReference type="SUPFAM" id="SSF54909">
    <property type="entry name" value="Dimeric alpha+beta barrel"/>
    <property type="match status" value="1"/>
</dbReference>
<keyword evidence="6" id="KW-1185">Reference proteome</keyword>
<dbReference type="InterPro" id="IPR019887">
    <property type="entry name" value="Tscrpt_reg_AsnC/Lrp_C"/>
</dbReference>
<reference evidence="5 6" key="1">
    <citation type="submission" date="2018-05" db="EMBL/GenBank/DDBJ databases">
        <title>Genomic Encyclopedia of Type Strains, Phase IV (KMG-IV): sequencing the most valuable type-strain genomes for metagenomic binning, comparative biology and taxonomic classification.</title>
        <authorList>
            <person name="Goeker M."/>
        </authorList>
    </citation>
    <scope>NUCLEOTIDE SEQUENCE [LARGE SCALE GENOMIC DNA]</scope>
    <source>
        <strain evidence="5 6">DSM 19792</strain>
    </source>
</reference>
<name>A0A318JEG0_9BURK</name>
<evidence type="ECO:0000259" key="4">
    <source>
        <dbReference type="PROSITE" id="PS50956"/>
    </source>
</evidence>
<dbReference type="OrthoDB" id="8590699at2"/>
<dbReference type="InterPro" id="IPR000485">
    <property type="entry name" value="AsnC-type_HTH_dom"/>
</dbReference>
<accession>A0A318JEG0</accession>
<keyword evidence="1" id="KW-0805">Transcription regulation</keyword>
<evidence type="ECO:0000256" key="2">
    <source>
        <dbReference type="ARBA" id="ARBA00023125"/>
    </source>
</evidence>
<dbReference type="AlphaFoldDB" id="A0A318JEG0"/>
<comment type="caution">
    <text evidence="5">The sequence shown here is derived from an EMBL/GenBank/DDBJ whole genome shotgun (WGS) entry which is preliminary data.</text>
</comment>
<dbReference type="Proteomes" id="UP000247792">
    <property type="component" value="Unassembled WGS sequence"/>
</dbReference>
<dbReference type="PRINTS" id="PR00033">
    <property type="entry name" value="HTHASNC"/>
</dbReference>
<dbReference type="SMART" id="SM00344">
    <property type="entry name" value="HTH_ASNC"/>
    <property type="match status" value="1"/>
</dbReference>
<protein>
    <submittedName>
        <fullName evidence="5">AsnC family transcriptional regulator</fullName>
    </submittedName>
</protein>
<dbReference type="GO" id="GO:0006355">
    <property type="term" value="P:regulation of DNA-templated transcription"/>
    <property type="evidence" value="ECO:0007669"/>
    <property type="project" value="UniProtKB-ARBA"/>
</dbReference>
<dbReference type="PANTHER" id="PTHR30154">
    <property type="entry name" value="LEUCINE-RESPONSIVE REGULATORY PROTEIN"/>
    <property type="match status" value="1"/>
</dbReference>
<proteinExistence type="predicted"/>
<dbReference type="PANTHER" id="PTHR30154:SF34">
    <property type="entry name" value="TRANSCRIPTIONAL REGULATOR AZLB"/>
    <property type="match status" value="1"/>
</dbReference>
<dbReference type="InterPro" id="IPR019888">
    <property type="entry name" value="Tscrpt_reg_AsnC-like"/>
</dbReference>
<dbReference type="InterPro" id="IPR036390">
    <property type="entry name" value="WH_DNA-bd_sf"/>
</dbReference>
<dbReference type="Gene3D" id="1.10.10.10">
    <property type="entry name" value="Winged helix-like DNA-binding domain superfamily/Winged helix DNA-binding domain"/>
    <property type="match status" value="1"/>
</dbReference>